<comment type="caution">
    <text evidence="2">The sequence shown here is derived from an EMBL/GenBank/DDBJ whole genome shotgun (WGS) entry which is preliminary data.</text>
</comment>
<protein>
    <submittedName>
        <fullName evidence="2">MerR family transcriptional regulator</fullName>
    </submittedName>
</protein>
<sequence length="243" mass="28395">MISRTSSIKKNRQRLVFRLAAKYITISKAAALIGEKVFVLKQWEDDFCELITIKRDERNMRLFTGENIEFLQKIKAYKDRNLDNETIKQLLQQQSVSSPVQESLDQAEVAELKATLSKIASFIESKQVQSAFQMEERLDLLEKNVISSVSEKISETAKLQTEVARIEFSDLQDMITSLEVTAEAERESFKEEVHQEREIAQRKTDEREERFLAFVREHQYKQEKMKQDKSGFGFLKQILSFAR</sequence>
<dbReference type="Pfam" id="PF13411">
    <property type="entry name" value="MerR_1"/>
    <property type="match status" value="1"/>
</dbReference>
<accession>A0ABT3DM70</accession>
<name>A0ABT3DM70_9BACI</name>
<reference evidence="2 3" key="1">
    <citation type="submission" date="2022-10" db="EMBL/GenBank/DDBJ databases">
        <title>Draft genome assembly of moderately radiation resistant bacterium Metabacillus halosaccharovorans.</title>
        <authorList>
            <person name="Pal S."/>
            <person name="Gopinathan A."/>
        </authorList>
    </citation>
    <scope>NUCLEOTIDE SEQUENCE [LARGE SCALE GENOMIC DNA]</scope>
    <source>
        <strain evidence="2 3">VITHBRA001</strain>
    </source>
</reference>
<dbReference type="SUPFAM" id="SSF46955">
    <property type="entry name" value="Putative DNA-binding domain"/>
    <property type="match status" value="1"/>
</dbReference>
<dbReference type="Proteomes" id="UP001526147">
    <property type="component" value="Unassembled WGS sequence"/>
</dbReference>
<gene>
    <name evidence="2" type="ORF">OIH86_21175</name>
</gene>
<evidence type="ECO:0000259" key="1">
    <source>
        <dbReference type="Pfam" id="PF13411"/>
    </source>
</evidence>
<evidence type="ECO:0000313" key="2">
    <source>
        <dbReference type="EMBL" id="MCV9888163.1"/>
    </source>
</evidence>
<dbReference type="InterPro" id="IPR000551">
    <property type="entry name" value="MerR-type_HTH_dom"/>
</dbReference>
<organism evidence="2 3">
    <name type="scientific">Metabacillus halosaccharovorans</name>
    <dbReference type="NCBI Taxonomy" id="930124"/>
    <lineage>
        <taxon>Bacteria</taxon>
        <taxon>Bacillati</taxon>
        <taxon>Bacillota</taxon>
        <taxon>Bacilli</taxon>
        <taxon>Bacillales</taxon>
        <taxon>Bacillaceae</taxon>
        <taxon>Metabacillus</taxon>
    </lineage>
</organism>
<keyword evidence="3" id="KW-1185">Reference proteome</keyword>
<evidence type="ECO:0000313" key="3">
    <source>
        <dbReference type="Proteomes" id="UP001526147"/>
    </source>
</evidence>
<dbReference type="EMBL" id="JAOYEY010000050">
    <property type="protein sequence ID" value="MCV9888163.1"/>
    <property type="molecule type" value="Genomic_DNA"/>
</dbReference>
<dbReference type="InterPro" id="IPR009061">
    <property type="entry name" value="DNA-bd_dom_put_sf"/>
</dbReference>
<dbReference type="RefSeq" id="WP_264144348.1">
    <property type="nucleotide sequence ID" value="NZ_JAOYEY010000050.1"/>
</dbReference>
<feature type="domain" description="HTH merR-type" evidence="1">
    <location>
        <begin position="25"/>
        <end position="93"/>
    </location>
</feature>
<proteinExistence type="predicted"/>
<dbReference type="Gene3D" id="1.10.1660.10">
    <property type="match status" value="1"/>
</dbReference>